<organism evidence="1">
    <name type="scientific">Dermatophagoides farinae</name>
    <name type="common">American house dust mite</name>
    <dbReference type="NCBI Taxonomy" id="6954"/>
    <lineage>
        <taxon>Eukaryota</taxon>
        <taxon>Metazoa</taxon>
        <taxon>Ecdysozoa</taxon>
        <taxon>Arthropoda</taxon>
        <taxon>Chelicerata</taxon>
        <taxon>Arachnida</taxon>
        <taxon>Acari</taxon>
        <taxon>Acariformes</taxon>
        <taxon>Sarcoptiformes</taxon>
        <taxon>Astigmata</taxon>
        <taxon>Psoroptidia</taxon>
        <taxon>Analgoidea</taxon>
        <taxon>Pyroglyphidae</taxon>
        <taxon>Dermatophagoidinae</taxon>
        <taxon>Dermatophagoides</taxon>
    </lineage>
</organism>
<gene>
    <name evidence="1" type="ORF">HUG17_6913</name>
</gene>
<name>A0A9D4NRU3_DERFA</name>
<comment type="caution">
    <text evidence="1">The sequence shown here is derived from an EMBL/GenBank/DDBJ whole genome shotgun (WGS) entry which is preliminary data.</text>
</comment>
<accession>A0A9D4NRU3</accession>
<dbReference type="Proteomes" id="UP000828236">
    <property type="component" value="Unassembled WGS sequence"/>
</dbReference>
<dbReference type="AlphaFoldDB" id="A0A9D4NRU3"/>
<dbReference type="EMBL" id="SDOV01000009">
    <property type="protein sequence ID" value="KAH7636707.1"/>
    <property type="molecule type" value="Genomic_DNA"/>
</dbReference>
<protein>
    <submittedName>
        <fullName evidence="1">Uncharacterized protein</fullName>
    </submittedName>
</protein>
<reference evidence="1" key="2">
    <citation type="journal article" date="2021" name="World Allergy Organ. J.">
        <title>Chromosome-level assembly of Dermatophagoides farinae genome and transcriptome reveals two novel allergens Der f 37 and Der f 39.</title>
        <authorList>
            <person name="Chen J."/>
            <person name="Cai Z."/>
            <person name="Fan D."/>
            <person name="Hu J."/>
            <person name="Hou Y."/>
            <person name="He Y."/>
            <person name="Zhang Z."/>
            <person name="Zhao Z."/>
            <person name="Gao P."/>
            <person name="Hu W."/>
            <person name="Sun J."/>
            <person name="Li J."/>
            <person name="Ji K."/>
        </authorList>
    </citation>
    <scope>NUCLEOTIDE SEQUENCE</scope>
    <source>
        <strain evidence="1">JKM2019</strain>
    </source>
</reference>
<proteinExistence type="predicted"/>
<sequence length="74" mass="8872">MFIKQILNDEHEFLHQQLAKSHRANHNRSSSTLFEDQRLEQQISPLEHHLIDSHGSDEQNFLRLLIEIIQQQPY</sequence>
<reference evidence="1" key="1">
    <citation type="submission" date="2020-06" db="EMBL/GenBank/DDBJ databases">
        <authorList>
            <person name="Ji K."/>
            <person name="Li J."/>
        </authorList>
    </citation>
    <scope>NUCLEOTIDE SEQUENCE</scope>
    <source>
        <strain evidence="1">JKM2019</strain>
        <tissue evidence="1">Whole body</tissue>
    </source>
</reference>
<evidence type="ECO:0000313" key="1">
    <source>
        <dbReference type="EMBL" id="KAH7636707.1"/>
    </source>
</evidence>